<keyword evidence="2" id="KW-0677">Repeat</keyword>
<name>A0A327X8B8_LARAB</name>
<reference evidence="4 5" key="1">
    <citation type="submission" date="2018-06" db="EMBL/GenBank/DDBJ databases">
        <title>Genomic Encyclopedia of Archaeal and Bacterial Type Strains, Phase II (KMG-II): from individual species to whole genera.</title>
        <authorList>
            <person name="Goeker M."/>
        </authorList>
    </citation>
    <scope>NUCLEOTIDE SEQUENCE [LARGE SCALE GENOMIC DNA]</scope>
    <source>
        <strain evidence="4 5">DSM 21851</strain>
    </source>
</reference>
<dbReference type="InterPro" id="IPR036322">
    <property type="entry name" value="WD40_repeat_dom_sf"/>
</dbReference>
<evidence type="ECO:0000256" key="2">
    <source>
        <dbReference type="ARBA" id="ARBA00022737"/>
    </source>
</evidence>
<dbReference type="InterPro" id="IPR015943">
    <property type="entry name" value="WD40/YVTN_repeat-like_dom_sf"/>
</dbReference>
<dbReference type="RefSeq" id="WP_111627134.1">
    <property type="nucleotide sequence ID" value="NZ_QLMC01000001.1"/>
</dbReference>
<organism evidence="4 5">
    <name type="scientific">Larkinella arboricola</name>
    <dbReference type="NCBI Taxonomy" id="643671"/>
    <lineage>
        <taxon>Bacteria</taxon>
        <taxon>Pseudomonadati</taxon>
        <taxon>Bacteroidota</taxon>
        <taxon>Cytophagia</taxon>
        <taxon>Cytophagales</taxon>
        <taxon>Spirosomataceae</taxon>
        <taxon>Larkinella</taxon>
    </lineage>
</organism>
<dbReference type="PANTHER" id="PTHR19848">
    <property type="entry name" value="WD40 REPEAT PROTEIN"/>
    <property type="match status" value="1"/>
</dbReference>
<evidence type="ECO:0000313" key="4">
    <source>
        <dbReference type="EMBL" id="RAK02981.1"/>
    </source>
</evidence>
<proteinExistence type="predicted"/>
<dbReference type="InterPro" id="IPR020472">
    <property type="entry name" value="WD40_PAC1"/>
</dbReference>
<keyword evidence="5" id="KW-1185">Reference proteome</keyword>
<sequence length="300" mass="33289">MQVHKVDTFAGHRDCVYTLDAGTSPTEFFSAGADGLVVRWQLDKPDLGTLLARIPASVYALAFEPERAQLWVGQNYDGIHVIDPVQKQEVRSAQITSAAIFDIKFFEGSAWVALSDGVVAVMDTDEFAVRKHLKVSEKSARCIAINPISREVAVGYSDHGIRIFDAGELTLKQTIPAHSNSVFTVQYSPDGRYLLSAGRDAHLKVWDVADRYTEQQDIPAHLFAINHICYSPDGALFATCSMDKSIKVWDAGSFRLLKVIDRARHAGHGTSVNKLLWSSFHQQLVSASDDRLISVWELTR</sequence>
<gene>
    <name evidence="4" type="ORF">LX87_01103</name>
</gene>
<dbReference type="PRINTS" id="PR00320">
    <property type="entry name" value="GPROTEINBRPT"/>
</dbReference>
<dbReference type="PROSITE" id="PS50082">
    <property type="entry name" value="WD_REPEATS_2"/>
    <property type="match status" value="3"/>
</dbReference>
<dbReference type="SUPFAM" id="SSF50978">
    <property type="entry name" value="WD40 repeat-like"/>
    <property type="match status" value="1"/>
</dbReference>
<dbReference type="PANTHER" id="PTHR19848:SF8">
    <property type="entry name" value="F-BOX AND WD REPEAT DOMAIN CONTAINING 7"/>
    <property type="match status" value="1"/>
</dbReference>
<dbReference type="InterPro" id="IPR001680">
    <property type="entry name" value="WD40_rpt"/>
</dbReference>
<keyword evidence="1 3" id="KW-0853">WD repeat</keyword>
<feature type="repeat" description="WD" evidence="3">
    <location>
        <begin position="175"/>
        <end position="216"/>
    </location>
</feature>
<dbReference type="EMBL" id="QLMC01000001">
    <property type="protein sequence ID" value="RAK02981.1"/>
    <property type="molecule type" value="Genomic_DNA"/>
</dbReference>
<feature type="repeat" description="WD" evidence="3">
    <location>
        <begin position="218"/>
        <end position="259"/>
    </location>
</feature>
<dbReference type="PROSITE" id="PS00678">
    <property type="entry name" value="WD_REPEATS_1"/>
    <property type="match status" value="2"/>
</dbReference>
<evidence type="ECO:0000256" key="3">
    <source>
        <dbReference type="PROSITE-ProRule" id="PRU00221"/>
    </source>
</evidence>
<evidence type="ECO:0000256" key="1">
    <source>
        <dbReference type="ARBA" id="ARBA00022574"/>
    </source>
</evidence>
<dbReference type="Pfam" id="PF00400">
    <property type="entry name" value="WD40"/>
    <property type="match status" value="3"/>
</dbReference>
<dbReference type="Proteomes" id="UP000248790">
    <property type="component" value="Unassembled WGS sequence"/>
</dbReference>
<dbReference type="AlphaFoldDB" id="A0A327X8B8"/>
<dbReference type="PROSITE" id="PS50294">
    <property type="entry name" value="WD_REPEATS_REGION"/>
    <property type="match status" value="3"/>
</dbReference>
<evidence type="ECO:0000313" key="5">
    <source>
        <dbReference type="Proteomes" id="UP000248790"/>
    </source>
</evidence>
<dbReference type="OrthoDB" id="933690at2"/>
<feature type="repeat" description="WD" evidence="3">
    <location>
        <begin position="265"/>
        <end position="300"/>
    </location>
</feature>
<dbReference type="SMART" id="SM00320">
    <property type="entry name" value="WD40"/>
    <property type="match status" value="5"/>
</dbReference>
<comment type="caution">
    <text evidence="4">The sequence shown here is derived from an EMBL/GenBank/DDBJ whole genome shotgun (WGS) entry which is preliminary data.</text>
</comment>
<dbReference type="InterPro" id="IPR019775">
    <property type="entry name" value="WD40_repeat_CS"/>
</dbReference>
<dbReference type="Gene3D" id="2.130.10.10">
    <property type="entry name" value="YVTN repeat-like/Quinoprotein amine dehydrogenase"/>
    <property type="match status" value="2"/>
</dbReference>
<protein>
    <submittedName>
        <fullName evidence="4">WD domain G-beta repeat uncharacterized protein</fullName>
    </submittedName>
</protein>
<accession>A0A327X8B8</accession>